<evidence type="ECO:0000313" key="2">
    <source>
        <dbReference type="Proteomes" id="UP000217768"/>
    </source>
</evidence>
<organism evidence="1 2">
    <name type="scientific">Mycobacterium avium</name>
    <dbReference type="NCBI Taxonomy" id="1764"/>
    <lineage>
        <taxon>Bacteria</taxon>
        <taxon>Bacillati</taxon>
        <taxon>Actinomycetota</taxon>
        <taxon>Actinomycetes</taxon>
        <taxon>Mycobacteriales</taxon>
        <taxon>Mycobacteriaceae</taxon>
        <taxon>Mycobacterium</taxon>
        <taxon>Mycobacterium avium complex (MAC)</taxon>
    </lineage>
</organism>
<dbReference type="Proteomes" id="UP000217768">
    <property type="component" value="Unassembled WGS sequence"/>
</dbReference>
<dbReference type="AlphaFoldDB" id="A0A2A2ZBM2"/>
<dbReference type="RefSeq" id="WP_095795202.1">
    <property type="nucleotide sequence ID" value="NZ_NSFD01000055.1"/>
</dbReference>
<comment type="caution">
    <text evidence="1">The sequence shown here is derived from an EMBL/GenBank/DDBJ whole genome shotgun (WGS) entry which is preliminary data.</text>
</comment>
<dbReference type="GO" id="GO:0016787">
    <property type="term" value="F:hydrolase activity"/>
    <property type="evidence" value="ECO:0007669"/>
    <property type="project" value="UniProtKB-KW"/>
</dbReference>
<keyword evidence="1" id="KW-0378">Hydrolase</keyword>
<proteinExistence type="predicted"/>
<evidence type="ECO:0000313" key="1">
    <source>
        <dbReference type="EMBL" id="PBA23808.1"/>
    </source>
</evidence>
<name>A0A2A2ZBM2_MYCAV</name>
<reference evidence="1 2" key="1">
    <citation type="submission" date="2017-08" db="EMBL/GenBank/DDBJ databases">
        <title>Phylogenetic analysis of Mycobacterium avium complex whole genomes.</title>
        <authorList>
            <person name="Caverly L.J."/>
            <person name="Spilker T."/>
            <person name="Lipuma J."/>
        </authorList>
    </citation>
    <scope>NUCLEOTIDE SEQUENCE [LARGE SCALE GENOMIC DNA]</scope>
    <source>
        <strain evidence="1 2">FLAC0165</strain>
    </source>
</reference>
<dbReference type="Gene3D" id="1.10.3210.10">
    <property type="entry name" value="Hypothetical protein af1432"/>
    <property type="match status" value="1"/>
</dbReference>
<gene>
    <name evidence="1" type="ORF">CKJ66_26510</name>
</gene>
<protein>
    <submittedName>
        <fullName evidence="1">Phosphohydrolase</fullName>
    </submittedName>
</protein>
<dbReference type="SUPFAM" id="SSF109604">
    <property type="entry name" value="HD-domain/PDEase-like"/>
    <property type="match status" value="1"/>
</dbReference>
<accession>A0A2A2ZBM2</accession>
<sequence length="187" mass="20176">MPECVIEAREFARRAHAGQRDKAGREYFEGHLVPIATAAQVFGPAVVAAAWLHDVLEDTAVTAEGMARAGIPAHVIAGVESVTRRSGEAYSELIQRACADSVGRFVKLVDNAWNITANPNLVQVDPARAASLLKRRYEPARQELLAACGLDLAAPAVLEMQRVLDTYMAHQTSGGSVDVVQMRRDAT</sequence>
<dbReference type="EMBL" id="NSFD01000055">
    <property type="protein sequence ID" value="PBA23808.1"/>
    <property type="molecule type" value="Genomic_DNA"/>
</dbReference>